<dbReference type="GO" id="GO:0003723">
    <property type="term" value="F:RNA binding"/>
    <property type="evidence" value="ECO:0007669"/>
    <property type="project" value="TreeGrafter"/>
</dbReference>
<protein>
    <submittedName>
        <fullName evidence="2">Putative g-patch domain containing protein</fullName>
    </submittedName>
</protein>
<dbReference type="Proteomes" id="UP000324800">
    <property type="component" value="Unassembled WGS sequence"/>
</dbReference>
<evidence type="ECO:0000313" key="3">
    <source>
        <dbReference type="Proteomes" id="UP000324800"/>
    </source>
</evidence>
<comment type="caution">
    <text evidence="2">The sequence shown here is derived from an EMBL/GenBank/DDBJ whole genome shotgun (WGS) entry which is preliminary data.</text>
</comment>
<dbReference type="EMBL" id="SNRW01000813">
    <property type="protein sequence ID" value="KAA6399143.1"/>
    <property type="molecule type" value="Genomic_DNA"/>
</dbReference>
<dbReference type="GO" id="GO:0005634">
    <property type="term" value="C:nucleus"/>
    <property type="evidence" value="ECO:0007669"/>
    <property type="project" value="TreeGrafter"/>
</dbReference>
<gene>
    <name evidence="2" type="ORF">EZS28_005327</name>
</gene>
<evidence type="ECO:0000259" key="1">
    <source>
        <dbReference type="Pfam" id="PF07713"/>
    </source>
</evidence>
<organism evidence="2 3">
    <name type="scientific">Streblomastix strix</name>
    <dbReference type="NCBI Taxonomy" id="222440"/>
    <lineage>
        <taxon>Eukaryota</taxon>
        <taxon>Metamonada</taxon>
        <taxon>Preaxostyla</taxon>
        <taxon>Oxymonadida</taxon>
        <taxon>Streblomastigidae</taxon>
        <taxon>Streblomastix</taxon>
    </lineage>
</organism>
<accession>A0A5J4WWF7</accession>
<feature type="domain" description="G patch" evidence="1">
    <location>
        <begin position="28"/>
        <end position="104"/>
    </location>
</feature>
<dbReference type="AlphaFoldDB" id="A0A5J4WWF7"/>
<dbReference type="PANTHER" id="PTHR13384">
    <property type="entry name" value="G PATCH DOMAIN-CONTAINING PROTEIN 1"/>
    <property type="match status" value="1"/>
</dbReference>
<proteinExistence type="predicted"/>
<dbReference type="Pfam" id="PF07713">
    <property type="entry name" value="DUF1604"/>
    <property type="match status" value="1"/>
</dbReference>
<dbReference type="OrthoDB" id="20507at2759"/>
<dbReference type="GO" id="GO:0006397">
    <property type="term" value="P:mRNA processing"/>
    <property type="evidence" value="ECO:0007669"/>
    <property type="project" value="InterPro"/>
</dbReference>
<sequence length="353" mass="40030">MIQENSEYLIGTKLPTFREEKEAKEMGKITDENGKRRFHGAFTGGFSAGYFNTVGTKEGWKPGEFLSTKDNRAVMKERVPEDFMDDEDINIFTSGKRLKLTSEFDIVGGTAAELHQRQIKLNNLIGGTIPNDLVVKAPDTIGISLLKKMGWRENKQIRGSIHNSSMNQDNNNDILNVDYEYDGSNDLTLPSTQQSANKIPETFFLPIPKSDTKGLGFNSILNHQHLKDENDEIFNYYQSNQSNNLQQKIIIKKDKIKEQPIQPLQQIKKSQIDKQGFGIGVFEIDQEGNGEVFDIYGDGDDGLFGISQIQSKNKFDPKQKRNNILSFDGDDTIDNDTILRVNIQEIRQNPIMQ</sequence>
<reference evidence="2 3" key="1">
    <citation type="submission" date="2019-03" db="EMBL/GenBank/DDBJ databases">
        <title>Single cell metagenomics reveals metabolic interactions within the superorganism composed of flagellate Streblomastix strix and complex community of Bacteroidetes bacteria on its surface.</title>
        <authorList>
            <person name="Treitli S.C."/>
            <person name="Kolisko M."/>
            <person name="Husnik F."/>
            <person name="Keeling P."/>
            <person name="Hampl V."/>
        </authorList>
    </citation>
    <scope>NUCLEOTIDE SEQUENCE [LARGE SCALE GENOMIC DNA]</scope>
    <source>
        <strain evidence="2">ST1C</strain>
    </source>
</reference>
<dbReference type="PANTHER" id="PTHR13384:SF19">
    <property type="entry name" value="G PATCH DOMAIN-CONTAINING PROTEIN 1"/>
    <property type="match status" value="1"/>
</dbReference>
<name>A0A5J4WWF7_9EUKA</name>
<evidence type="ECO:0000313" key="2">
    <source>
        <dbReference type="EMBL" id="KAA6399143.1"/>
    </source>
</evidence>
<dbReference type="InterPro" id="IPR011666">
    <property type="entry name" value="DUF1604"/>
</dbReference>